<name>A0A927BQQ0_9BACL</name>
<dbReference type="InterPro" id="IPR018060">
    <property type="entry name" value="HTH_AraC"/>
</dbReference>
<keyword evidence="4" id="KW-0597">Phosphoprotein</keyword>
<evidence type="ECO:0000256" key="4">
    <source>
        <dbReference type="PROSITE-ProRule" id="PRU00169"/>
    </source>
</evidence>
<dbReference type="InterPro" id="IPR018062">
    <property type="entry name" value="HTH_AraC-typ_CS"/>
</dbReference>
<dbReference type="Gene3D" id="3.40.50.2300">
    <property type="match status" value="1"/>
</dbReference>
<protein>
    <submittedName>
        <fullName evidence="7">Response regulator</fullName>
    </submittedName>
</protein>
<dbReference type="InterPro" id="IPR020449">
    <property type="entry name" value="Tscrpt_reg_AraC-type_HTH"/>
</dbReference>
<dbReference type="SUPFAM" id="SSF46689">
    <property type="entry name" value="Homeodomain-like"/>
    <property type="match status" value="2"/>
</dbReference>
<evidence type="ECO:0000259" key="5">
    <source>
        <dbReference type="PROSITE" id="PS01124"/>
    </source>
</evidence>
<evidence type="ECO:0000259" key="6">
    <source>
        <dbReference type="PROSITE" id="PS50110"/>
    </source>
</evidence>
<feature type="modified residue" description="4-aspartylphosphate" evidence="4">
    <location>
        <position position="56"/>
    </location>
</feature>
<dbReference type="CDD" id="cd17536">
    <property type="entry name" value="REC_YesN-like"/>
    <property type="match status" value="1"/>
</dbReference>
<gene>
    <name evidence="7" type="ORF">IDH44_01230</name>
</gene>
<keyword evidence="2" id="KW-0238">DNA-binding</keyword>
<evidence type="ECO:0000256" key="3">
    <source>
        <dbReference type="ARBA" id="ARBA00023163"/>
    </source>
</evidence>
<dbReference type="InterPro" id="IPR011006">
    <property type="entry name" value="CheY-like_superfamily"/>
</dbReference>
<evidence type="ECO:0000256" key="2">
    <source>
        <dbReference type="ARBA" id="ARBA00023125"/>
    </source>
</evidence>
<dbReference type="GO" id="GO:0000160">
    <property type="term" value="P:phosphorelay signal transduction system"/>
    <property type="evidence" value="ECO:0007669"/>
    <property type="project" value="InterPro"/>
</dbReference>
<dbReference type="InterPro" id="IPR001789">
    <property type="entry name" value="Sig_transdc_resp-reg_receiver"/>
</dbReference>
<dbReference type="Pfam" id="PF00072">
    <property type="entry name" value="Response_reg"/>
    <property type="match status" value="1"/>
</dbReference>
<dbReference type="SUPFAM" id="SSF52172">
    <property type="entry name" value="CheY-like"/>
    <property type="match status" value="1"/>
</dbReference>
<accession>A0A927BQQ0</accession>
<organism evidence="7 8">
    <name type="scientific">Paenibacillus sabuli</name>
    <dbReference type="NCBI Taxonomy" id="2772509"/>
    <lineage>
        <taxon>Bacteria</taxon>
        <taxon>Bacillati</taxon>
        <taxon>Bacillota</taxon>
        <taxon>Bacilli</taxon>
        <taxon>Bacillales</taxon>
        <taxon>Paenibacillaceae</taxon>
        <taxon>Paenibacillus</taxon>
    </lineage>
</organism>
<dbReference type="SMART" id="SM00342">
    <property type="entry name" value="HTH_ARAC"/>
    <property type="match status" value="1"/>
</dbReference>
<dbReference type="Pfam" id="PF12833">
    <property type="entry name" value="HTH_18"/>
    <property type="match status" value="1"/>
</dbReference>
<reference evidence="7" key="1">
    <citation type="submission" date="2020-09" db="EMBL/GenBank/DDBJ databases">
        <title>A novel bacterium of genus Paenibacillus, isolated from South China Sea.</title>
        <authorList>
            <person name="Huang H."/>
            <person name="Mo K."/>
            <person name="Hu Y."/>
        </authorList>
    </citation>
    <scope>NUCLEOTIDE SEQUENCE</scope>
    <source>
        <strain evidence="7">IB182496</strain>
    </source>
</reference>
<evidence type="ECO:0000313" key="7">
    <source>
        <dbReference type="EMBL" id="MBD2843799.1"/>
    </source>
</evidence>
<dbReference type="AlphaFoldDB" id="A0A927BQQ0"/>
<keyword evidence="3" id="KW-0804">Transcription</keyword>
<dbReference type="PROSITE" id="PS00041">
    <property type="entry name" value="HTH_ARAC_FAMILY_1"/>
    <property type="match status" value="1"/>
</dbReference>
<dbReference type="PANTHER" id="PTHR43280">
    <property type="entry name" value="ARAC-FAMILY TRANSCRIPTIONAL REGULATOR"/>
    <property type="match status" value="1"/>
</dbReference>
<comment type="caution">
    <text evidence="7">The sequence shown here is derived from an EMBL/GenBank/DDBJ whole genome shotgun (WGS) entry which is preliminary data.</text>
</comment>
<dbReference type="PROSITE" id="PS01124">
    <property type="entry name" value="HTH_ARAC_FAMILY_2"/>
    <property type="match status" value="1"/>
</dbReference>
<dbReference type="PANTHER" id="PTHR43280:SF2">
    <property type="entry name" value="HTH-TYPE TRANSCRIPTIONAL REGULATOR EXSA"/>
    <property type="match status" value="1"/>
</dbReference>
<dbReference type="Proteomes" id="UP000621560">
    <property type="component" value="Unassembled WGS sequence"/>
</dbReference>
<keyword evidence="1" id="KW-0805">Transcription regulation</keyword>
<evidence type="ECO:0000256" key="1">
    <source>
        <dbReference type="ARBA" id="ARBA00023015"/>
    </source>
</evidence>
<dbReference type="PROSITE" id="PS50110">
    <property type="entry name" value="RESPONSE_REGULATORY"/>
    <property type="match status" value="1"/>
</dbReference>
<dbReference type="InterPro" id="IPR009057">
    <property type="entry name" value="Homeodomain-like_sf"/>
</dbReference>
<feature type="domain" description="HTH araC/xylS-type" evidence="5">
    <location>
        <begin position="321"/>
        <end position="419"/>
    </location>
</feature>
<dbReference type="EMBL" id="JACXIZ010000004">
    <property type="protein sequence ID" value="MBD2843799.1"/>
    <property type="molecule type" value="Genomic_DNA"/>
</dbReference>
<sequence length="424" mass="48072">MTYRLLLVDDEEEVREVLPEIVDWSGLGFEVIGTLEDGQEAIAYLQKFEVDVILSDIKMTFQSGLDIAAYIHRRKLRTRVVLLSGYQEFELAKEAIRYNVKDYLLKPTDLDELYKVFRTMKEELDQAGEAARRKEERNQDRDRGYIAYLLFHTEMGPEEVVRQMQRQGWSASAGHGPCLLLHAGFSKKSGAPLSEHDRASCKMALEKALGTPNPARPVFVERSGPEAFQAVVFSAGGADGGPEESRHTAETDAWLRAIEPAMRRFASIAGIRAAVEQPQRFDMLAPLLDACRKPHAAAPNTGVTPPPQAVPKKSDGKYAIRHAKAYIHDHYMDNLSLEVVAAQIYLNPVYFGHLFKQETQKNFSDYLLEVRLGHAKELLRTSALKIYEVCERVGYKDIKHFYKLFKRHVGVTPSEYRDGQQPME</sequence>
<dbReference type="PRINTS" id="PR00032">
    <property type="entry name" value="HTHARAC"/>
</dbReference>
<feature type="domain" description="Response regulatory" evidence="6">
    <location>
        <begin position="4"/>
        <end position="121"/>
    </location>
</feature>
<dbReference type="GO" id="GO:0003700">
    <property type="term" value="F:DNA-binding transcription factor activity"/>
    <property type="evidence" value="ECO:0007669"/>
    <property type="project" value="InterPro"/>
</dbReference>
<dbReference type="GO" id="GO:0043565">
    <property type="term" value="F:sequence-specific DNA binding"/>
    <property type="evidence" value="ECO:0007669"/>
    <property type="project" value="InterPro"/>
</dbReference>
<dbReference type="Gene3D" id="1.10.10.60">
    <property type="entry name" value="Homeodomain-like"/>
    <property type="match status" value="2"/>
</dbReference>
<proteinExistence type="predicted"/>
<evidence type="ECO:0000313" key="8">
    <source>
        <dbReference type="Proteomes" id="UP000621560"/>
    </source>
</evidence>
<dbReference type="SMART" id="SM00448">
    <property type="entry name" value="REC"/>
    <property type="match status" value="1"/>
</dbReference>
<keyword evidence="8" id="KW-1185">Reference proteome</keyword>
<dbReference type="RefSeq" id="WP_190913924.1">
    <property type="nucleotide sequence ID" value="NZ_JACXIZ010000004.1"/>
</dbReference>